<dbReference type="PANTHER" id="PTHR42983:SF1">
    <property type="entry name" value="IRON-MOLYBDENUM PROTEIN"/>
    <property type="match status" value="1"/>
</dbReference>
<dbReference type="Gene3D" id="3.30.420.130">
    <property type="entry name" value="Dinitrogenase iron-molybdenum cofactor biosynthesis domain"/>
    <property type="match status" value="1"/>
</dbReference>
<dbReference type="InterPro" id="IPR003731">
    <property type="entry name" value="Di-Nase_FeMo-co_biosynth"/>
</dbReference>
<gene>
    <name evidence="2" type="ORF">AB8U03_00885</name>
</gene>
<dbReference type="Proteomes" id="UP001564657">
    <property type="component" value="Unassembled WGS sequence"/>
</dbReference>
<comment type="caution">
    <text evidence="2">The sequence shown here is derived from an EMBL/GenBank/DDBJ whole genome shotgun (WGS) entry which is preliminary data.</text>
</comment>
<dbReference type="PANTHER" id="PTHR42983">
    <property type="entry name" value="DINITROGENASE IRON-MOLYBDENUM COFACTOR PROTEIN-RELATED"/>
    <property type="match status" value="1"/>
</dbReference>
<organism evidence="2 3">
    <name type="scientific">Clostridium moutaii</name>
    <dbReference type="NCBI Taxonomy" id="3240932"/>
    <lineage>
        <taxon>Bacteria</taxon>
        <taxon>Bacillati</taxon>
        <taxon>Bacillota</taxon>
        <taxon>Clostridia</taxon>
        <taxon>Eubacteriales</taxon>
        <taxon>Clostridiaceae</taxon>
        <taxon>Clostridium</taxon>
    </lineage>
</organism>
<evidence type="ECO:0000259" key="1">
    <source>
        <dbReference type="Pfam" id="PF02579"/>
    </source>
</evidence>
<dbReference type="EMBL" id="JBGEWD010000001">
    <property type="protein sequence ID" value="MEY7998762.1"/>
    <property type="molecule type" value="Genomic_DNA"/>
</dbReference>
<reference evidence="2 3" key="1">
    <citation type="submission" date="2024-08" db="EMBL/GenBank/DDBJ databases">
        <title>Clostridium lapicellarii sp. nov., and Clostridium renhuaiense sp. nov., two species isolated from the mud in a fermentation cellar used for producing sauce-flavour Chinese liquors.</title>
        <authorList>
            <person name="Yang F."/>
            <person name="Wang H."/>
            <person name="Chen L.Q."/>
            <person name="Zhou N."/>
            <person name="Lu J.J."/>
            <person name="Pu X.X."/>
            <person name="Wan B."/>
            <person name="Wang L."/>
            <person name="Liu S.J."/>
        </authorList>
    </citation>
    <scope>NUCLEOTIDE SEQUENCE [LARGE SCALE GENOMIC DNA]</scope>
    <source>
        <strain evidence="2 3">MT-5</strain>
    </source>
</reference>
<sequence length="129" mass="13885">MIISVPYENGQVFQHFGHTKVLKIYEVTNNEIVDSRTVSTDGRGHGALVTILKSLKVSILICGGIGGGAKNALVENGIQLFGGVAGSADKAVKDYIAGKLNYNPNIECNHHHDNSHDCGEHEHSCSHHK</sequence>
<dbReference type="SUPFAM" id="SSF53146">
    <property type="entry name" value="Nitrogenase accessory factor-like"/>
    <property type="match status" value="1"/>
</dbReference>
<dbReference type="RefSeq" id="WP_369702651.1">
    <property type="nucleotide sequence ID" value="NZ_JBGEWD010000001.1"/>
</dbReference>
<name>A0ABV4BKJ0_9CLOT</name>
<feature type="domain" description="Dinitrogenase iron-molybdenum cofactor biosynthesis" evidence="1">
    <location>
        <begin position="9"/>
        <end position="96"/>
    </location>
</feature>
<dbReference type="InterPro" id="IPR036105">
    <property type="entry name" value="DiNase_FeMo-co_biosyn_sf"/>
</dbReference>
<accession>A0ABV4BKJ0</accession>
<dbReference type="Pfam" id="PF02579">
    <property type="entry name" value="Nitro_FeMo-Co"/>
    <property type="match status" value="1"/>
</dbReference>
<protein>
    <submittedName>
        <fullName evidence="2">NifB/NifX family molybdenum-iron cluster-binding protein</fullName>
    </submittedName>
</protein>
<evidence type="ECO:0000313" key="3">
    <source>
        <dbReference type="Proteomes" id="UP001564657"/>
    </source>
</evidence>
<proteinExistence type="predicted"/>
<keyword evidence="3" id="KW-1185">Reference proteome</keyword>
<evidence type="ECO:0000313" key="2">
    <source>
        <dbReference type="EMBL" id="MEY7998762.1"/>
    </source>
</evidence>